<dbReference type="EMBL" id="BLLF01000138">
    <property type="protein sequence ID" value="GFH08116.1"/>
    <property type="molecule type" value="Genomic_DNA"/>
</dbReference>
<gene>
    <name evidence="1" type="ORF">HaLaN_03029</name>
</gene>
<keyword evidence="2" id="KW-1185">Reference proteome</keyword>
<protein>
    <recommendedName>
        <fullName evidence="3">Pentatricopeptide repeat-containing protein</fullName>
    </recommendedName>
</protein>
<comment type="caution">
    <text evidence="1">The sequence shown here is derived from an EMBL/GenBank/DDBJ whole genome shotgun (WGS) entry which is preliminary data.</text>
</comment>
<reference evidence="1 2" key="1">
    <citation type="submission" date="2020-02" db="EMBL/GenBank/DDBJ databases">
        <title>Draft genome sequence of Haematococcus lacustris strain NIES-144.</title>
        <authorList>
            <person name="Morimoto D."/>
            <person name="Nakagawa S."/>
            <person name="Yoshida T."/>
            <person name="Sawayama S."/>
        </authorList>
    </citation>
    <scope>NUCLEOTIDE SEQUENCE [LARGE SCALE GENOMIC DNA]</scope>
    <source>
        <strain evidence="1 2">NIES-144</strain>
    </source>
</reference>
<name>A0A699YMJ4_HAELA</name>
<feature type="non-terminal residue" evidence="1">
    <location>
        <position position="106"/>
    </location>
</feature>
<proteinExistence type="predicted"/>
<dbReference type="Gene3D" id="1.25.40.10">
    <property type="entry name" value="Tetratricopeptide repeat domain"/>
    <property type="match status" value="1"/>
</dbReference>
<evidence type="ECO:0000313" key="2">
    <source>
        <dbReference type="Proteomes" id="UP000485058"/>
    </source>
</evidence>
<dbReference type="InterPro" id="IPR011990">
    <property type="entry name" value="TPR-like_helical_dom_sf"/>
</dbReference>
<feature type="non-terminal residue" evidence="1">
    <location>
        <position position="1"/>
    </location>
</feature>
<dbReference type="Proteomes" id="UP000485058">
    <property type="component" value="Unassembled WGS sequence"/>
</dbReference>
<sequence>LARRQVSGQDVSVVMMNCVLRGLALAGAMEQCGRLFEEYEVMRLPQDLAAYNTVVESCCVAKKVGDPEGALLTLQRLRDTGTRARLATLKSALQLAKQQSHQAAVW</sequence>
<dbReference type="AlphaFoldDB" id="A0A699YMJ4"/>
<evidence type="ECO:0000313" key="1">
    <source>
        <dbReference type="EMBL" id="GFH08116.1"/>
    </source>
</evidence>
<evidence type="ECO:0008006" key="3">
    <source>
        <dbReference type="Google" id="ProtNLM"/>
    </source>
</evidence>
<organism evidence="1 2">
    <name type="scientific">Haematococcus lacustris</name>
    <name type="common">Green alga</name>
    <name type="synonym">Haematococcus pluvialis</name>
    <dbReference type="NCBI Taxonomy" id="44745"/>
    <lineage>
        <taxon>Eukaryota</taxon>
        <taxon>Viridiplantae</taxon>
        <taxon>Chlorophyta</taxon>
        <taxon>core chlorophytes</taxon>
        <taxon>Chlorophyceae</taxon>
        <taxon>CS clade</taxon>
        <taxon>Chlamydomonadales</taxon>
        <taxon>Haematococcaceae</taxon>
        <taxon>Haematococcus</taxon>
    </lineage>
</organism>
<accession>A0A699YMJ4</accession>